<evidence type="ECO:0000256" key="9">
    <source>
        <dbReference type="ARBA" id="ARBA00023065"/>
    </source>
</evidence>
<evidence type="ECO:0000313" key="15">
    <source>
        <dbReference type="EMBL" id="KAH3663625.1"/>
    </source>
</evidence>
<dbReference type="PANTHER" id="PTHR12839:SF7">
    <property type="entry name" value="REGULATOR OF NONSENSE TRANSCRIPTS 2"/>
    <property type="match status" value="1"/>
</dbReference>
<feature type="region of interest" description="Disordered" evidence="13">
    <location>
        <begin position="1071"/>
        <end position="1124"/>
    </location>
</feature>
<evidence type="ECO:0000256" key="6">
    <source>
        <dbReference type="ARBA" id="ARBA00022547"/>
    </source>
</evidence>
<keyword evidence="11" id="KW-0472">Membrane</keyword>
<dbReference type="GO" id="GO:0000184">
    <property type="term" value="P:nuclear-transcribed mRNA catabolic process, nonsense-mediated decay"/>
    <property type="evidence" value="ECO:0007669"/>
    <property type="project" value="InterPro"/>
</dbReference>
<dbReference type="GO" id="GO:0005743">
    <property type="term" value="C:mitochondrial inner membrane"/>
    <property type="evidence" value="ECO:0007669"/>
    <property type="project" value="UniProtKB-SubCell"/>
</dbReference>
<keyword evidence="8" id="KW-0999">Mitochondrion inner membrane</keyword>
<evidence type="ECO:0000256" key="3">
    <source>
        <dbReference type="ARBA" id="ARBA00007333"/>
    </source>
</evidence>
<dbReference type="GeneID" id="70236990"/>
<dbReference type="GO" id="GO:0015078">
    <property type="term" value="F:proton transmembrane transporter activity"/>
    <property type="evidence" value="ECO:0007669"/>
    <property type="project" value="InterPro"/>
</dbReference>
<dbReference type="Pfam" id="PF04050">
    <property type="entry name" value="Upf2"/>
    <property type="match status" value="1"/>
</dbReference>
<dbReference type="EMBL" id="JAEUBE010000366">
    <property type="protein sequence ID" value="KAH3663625.1"/>
    <property type="molecule type" value="Genomic_DNA"/>
</dbReference>
<keyword evidence="4" id="KW-0813">Transport</keyword>
<keyword evidence="9" id="KW-0406">Ion transport</keyword>
<dbReference type="GO" id="GO:0015986">
    <property type="term" value="P:proton motive force-driven ATP synthesis"/>
    <property type="evidence" value="ECO:0007669"/>
    <property type="project" value="InterPro"/>
</dbReference>
<comment type="caution">
    <text evidence="15">The sequence shown here is derived from an EMBL/GenBank/DDBJ whole genome shotgun (WGS) entry which is preliminary data.</text>
</comment>
<dbReference type="SUPFAM" id="SSF49777">
    <property type="entry name" value="PEBP-like"/>
    <property type="match status" value="1"/>
</dbReference>
<dbReference type="GO" id="GO:0035145">
    <property type="term" value="C:exon-exon junction complex"/>
    <property type="evidence" value="ECO:0007669"/>
    <property type="project" value="TreeGrafter"/>
</dbReference>
<dbReference type="InterPro" id="IPR035810">
    <property type="entry name" value="PEBP_euk"/>
</dbReference>
<reference evidence="15" key="1">
    <citation type="journal article" date="2021" name="Open Biol.">
        <title>Shared evolutionary footprints suggest mitochondrial oxidative damage underlies multiple complex I losses in fungi.</title>
        <authorList>
            <person name="Schikora-Tamarit M.A."/>
            <person name="Marcet-Houben M."/>
            <person name="Nosek J."/>
            <person name="Gabaldon T."/>
        </authorList>
    </citation>
    <scope>NUCLEOTIDE SEQUENCE</scope>
    <source>
        <strain evidence="15">CBS6075</strain>
    </source>
</reference>
<evidence type="ECO:0000259" key="14">
    <source>
        <dbReference type="SMART" id="SM00543"/>
    </source>
</evidence>
<feature type="domain" description="MIF4G" evidence="14">
    <location>
        <begin position="879"/>
        <end position="1065"/>
    </location>
</feature>
<evidence type="ECO:0000256" key="11">
    <source>
        <dbReference type="ARBA" id="ARBA00023136"/>
    </source>
</evidence>
<evidence type="ECO:0000256" key="2">
    <source>
        <dbReference type="ARBA" id="ARBA00004496"/>
    </source>
</evidence>
<dbReference type="Gene3D" id="1.20.58.1180">
    <property type="match status" value="1"/>
</dbReference>
<dbReference type="SUPFAM" id="SSF48371">
    <property type="entry name" value="ARM repeat"/>
    <property type="match status" value="2"/>
</dbReference>
<protein>
    <recommendedName>
        <fullName evidence="14">MIF4G domain-containing protein</fullName>
    </recommendedName>
</protein>
<dbReference type="GO" id="GO:0045259">
    <property type="term" value="C:proton-transporting ATP synthase complex"/>
    <property type="evidence" value="ECO:0007669"/>
    <property type="project" value="UniProtKB-KW"/>
</dbReference>
<dbReference type="Pfam" id="PF02854">
    <property type="entry name" value="MIF4G"/>
    <property type="match status" value="1"/>
</dbReference>
<dbReference type="SMART" id="SM00543">
    <property type="entry name" value="MIF4G"/>
    <property type="match status" value="1"/>
</dbReference>
<organism evidence="15 16">
    <name type="scientific">Ogataea philodendri</name>
    <dbReference type="NCBI Taxonomy" id="1378263"/>
    <lineage>
        <taxon>Eukaryota</taxon>
        <taxon>Fungi</taxon>
        <taxon>Dikarya</taxon>
        <taxon>Ascomycota</taxon>
        <taxon>Saccharomycotina</taxon>
        <taxon>Pichiomycetes</taxon>
        <taxon>Pichiales</taxon>
        <taxon>Pichiaceae</taxon>
        <taxon>Ogataea</taxon>
    </lineage>
</organism>
<dbReference type="GO" id="GO:0003723">
    <property type="term" value="F:RNA binding"/>
    <property type="evidence" value="ECO:0007669"/>
    <property type="project" value="InterPro"/>
</dbReference>
<keyword evidence="12" id="KW-0066">ATP synthesis</keyword>
<feature type="compositionally biased region" description="Acidic residues" evidence="13">
    <location>
        <begin position="1093"/>
        <end position="1124"/>
    </location>
</feature>
<name>A0A9P8P1X3_9ASCO</name>
<keyword evidence="6" id="KW-0138">CF(0)</keyword>
<keyword evidence="7" id="KW-0375">Hydrogen ion transport</keyword>
<evidence type="ECO:0000256" key="8">
    <source>
        <dbReference type="ARBA" id="ARBA00022792"/>
    </source>
</evidence>
<evidence type="ECO:0000313" key="16">
    <source>
        <dbReference type="Proteomes" id="UP000769157"/>
    </source>
</evidence>
<dbReference type="OrthoDB" id="2153661at2759"/>
<dbReference type="InterPro" id="IPR008914">
    <property type="entry name" value="PEBP"/>
</dbReference>
<dbReference type="InterPro" id="IPR007193">
    <property type="entry name" value="Upf2/Nmd2_C"/>
</dbReference>
<evidence type="ECO:0000256" key="10">
    <source>
        <dbReference type="ARBA" id="ARBA00023128"/>
    </source>
</evidence>
<evidence type="ECO:0000256" key="13">
    <source>
        <dbReference type="SAM" id="MobiDB-lite"/>
    </source>
</evidence>
<dbReference type="PANTHER" id="PTHR12839">
    <property type="entry name" value="NONSENSE-MEDIATED MRNA DECAY PROTEIN 2 UP-FRAMESHIFT SUPPRESSOR 2"/>
    <property type="match status" value="1"/>
</dbReference>
<dbReference type="Gene3D" id="3.90.280.10">
    <property type="entry name" value="PEBP-like"/>
    <property type="match status" value="1"/>
</dbReference>
<dbReference type="Pfam" id="PF05680">
    <property type="entry name" value="ATP-synt_E"/>
    <property type="match status" value="1"/>
</dbReference>
<evidence type="ECO:0000256" key="4">
    <source>
        <dbReference type="ARBA" id="ARBA00022448"/>
    </source>
</evidence>
<evidence type="ECO:0000256" key="5">
    <source>
        <dbReference type="ARBA" id="ARBA00022490"/>
    </source>
</evidence>
<reference evidence="15" key="2">
    <citation type="submission" date="2021-01" db="EMBL/GenBank/DDBJ databases">
        <authorList>
            <person name="Schikora-Tamarit M.A."/>
        </authorList>
    </citation>
    <scope>NUCLEOTIDE SEQUENCE</scope>
    <source>
        <strain evidence="15">CBS6075</strain>
    </source>
</reference>
<comment type="similarity">
    <text evidence="3">Belongs to the ATPase e subunit family.</text>
</comment>
<dbReference type="InterPro" id="IPR016024">
    <property type="entry name" value="ARM-type_fold"/>
</dbReference>
<comment type="subcellular location">
    <subcellularLocation>
        <location evidence="2">Cytoplasm</location>
    </subcellularLocation>
    <subcellularLocation>
        <location evidence="1">Mitochondrion inner membrane</location>
    </subcellularLocation>
</comment>
<gene>
    <name evidence="15" type="ORF">OGAPHI_005026</name>
</gene>
<dbReference type="CDD" id="cd00866">
    <property type="entry name" value="PEBP_euk"/>
    <property type="match status" value="1"/>
</dbReference>
<dbReference type="InterPro" id="IPR008386">
    <property type="entry name" value="ATP_synth_F0_esu_mt"/>
</dbReference>
<proteinExistence type="inferred from homology"/>
<sequence>MSVSKGVWSNFTKRSPSLALRNKALRTALLSPNLPYGPASLKSNANRRKYKSIEGLEDIYPLAYEVLEKKSEAVYNKIEKLDPKSSNYAEEKERLLVEAEKHNPEVVYMAEYMKNSFDRTQPVFRHYIKTDWLNHSQMLLMQRLETLGVIPDTLPTLEPEVDVKLKFPHNNQDRWIEPGVVLSSNVTKKPPALEVIEFKESKDEMYTVLMVDPDTPDLAADSYSTTLLWGVKDVKLSNTDSMIDAKKLVQNPDLEFVEYQPPVCEKNTGKHRIAFWVFRQDGELANAPKGLKRDYFKIRQFVEDNKLTPVGAHVIRSVWDRNTDAVRQIMAKMHGKINYFSPVHLMVSQCELRRQLFSSNQQAWDGVYMDVRNVDTSLKANTSLLKKLSTSFSSSAEKSLLKAVSEVSLTKYMDELIPAVVQGLSSKGTDPLTAVKVCSVLHQRFGSDFTRNLVTFFISSLSETNEKGDSFSALGRLLVLFTEFYLVGLIRLDETVSKKDLPRYLSKSDTPLLLAFMTQIFSVHGEDEHLAEVLAGYLVRFGEILTNDTGLLPDTERTRLVKLFSKYSVHVINWTTDTNSKWTELINGVGKYASSRSLVPEPLKIDLKECTVKFKRLYYYSELAQGIFDIDGPDVIGIDSLGAYPFDESVVPWESEEDRQFYLNVPLVEELIQVAKIEETEVTPELLEKVSQATSAADVDSVACSFWNQHMNSPASLARLLEYALLPQSNHKAFARFLKLNRQALSSLVLRTIRKTFIDFKIQILSGKVNAPTVTLFCQLVNFNIFPPAKVYEELSFLLCDATSKSSLDTLHFVFDQSGATLRSQSVYHELVDNVFGLLQSLKSQLPAGSAAVDEFLAAYPDAVAFRQAYRVGQETDKKQKYLDFVLRLALDNISCLKHITKNIYWDDEDYAKICTFLTSPGDISYDQISALVRILKELGERDPSIVTVVVDDLIEQIQAGLEEEDVRENRKLLAVAKYLAELSNMKLVPVKMIQQLIVYCILESHSSDQKSWFWVHLVCQFLDSVTKSLTSEYLLLDYYLALNEPPSVDLQLRVSRCFQSRGRERAQSLAEAASRLKENRVSRAGTPQPDTEASETEEESDEEEDLSTQISEDESELDNSESDDAADAELYEQMMNEHIEQSIQAEFDALLGESLKSSGAKPKSNALESIGSLATMTEPQPAESNKFTFLAKAGRKLHSRVVTVPEESGFASRRLQNVKLSQQEHERVKDLILERQEYSALATGIVYGAYHTYVLKAEGEKKQELYDYEHKKKLVEEAKAEYKKLHPVKQTAAPTEAVNLDDPEFDFGKFILGAVEKLGS</sequence>
<keyword evidence="5" id="KW-0963">Cytoplasm</keyword>
<keyword evidence="16" id="KW-1185">Reference proteome</keyword>
<keyword evidence="10" id="KW-0496">Mitochondrion</keyword>
<dbReference type="InterPro" id="IPR039762">
    <property type="entry name" value="Nmd2/UPF2"/>
</dbReference>
<evidence type="ECO:0000256" key="12">
    <source>
        <dbReference type="ARBA" id="ARBA00023310"/>
    </source>
</evidence>
<accession>A0A9P8P1X3</accession>
<dbReference type="Pfam" id="PF01161">
    <property type="entry name" value="PBP"/>
    <property type="match status" value="1"/>
</dbReference>
<dbReference type="InterPro" id="IPR036610">
    <property type="entry name" value="PEBP-like_sf"/>
</dbReference>
<evidence type="ECO:0000256" key="7">
    <source>
        <dbReference type="ARBA" id="ARBA00022781"/>
    </source>
</evidence>
<dbReference type="RefSeq" id="XP_046059961.1">
    <property type="nucleotide sequence ID" value="XM_046206168.1"/>
</dbReference>
<evidence type="ECO:0000256" key="1">
    <source>
        <dbReference type="ARBA" id="ARBA00004273"/>
    </source>
</evidence>
<dbReference type="Proteomes" id="UP000769157">
    <property type="component" value="Unassembled WGS sequence"/>
</dbReference>
<dbReference type="Gene3D" id="1.25.40.180">
    <property type="match status" value="2"/>
</dbReference>
<dbReference type="InterPro" id="IPR003890">
    <property type="entry name" value="MIF4G-like_typ-3"/>
</dbReference>